<evidence type="ECO:0000313" key="3">
    <source>
        <dbReference type="Proteomes" id="UP000230233"/>
    </source>
</evidence>
<proteinExistence type="predicted"/>
<feature type="region of interest" description="Disordered" evidence="1">
    <location>
        <begin position="49"/>
        <end position="121"/>
    </location>
</feature>
<dbReference type="Proteomes" id="UP000230233">
    <property type="component" value="Unassembled WGS sequence"/>
</dbReference>
<feature type="compositionally biased region" description="Basic and acidic residues" evidence="1">
    <location>
        <begin position="68"/>
        <end position="101"/>
    </location>
</feature>
<name>A0A2G5SG95_9PELO</name>
<gene>
    <name evidence="2" type="ORF">B9Z55_027353</name>
</gene>
<dbReference type="AlphaFoldDB" id="A0A2G5SG95"/>
<protein>
    <submittedName>
        <fullName evidence="2">Uncharacterized protein</fullName>
    </submittedName>
</protein>
<comment type="caution">
    <text evidence="2">The sequence shown here is derived from an EMBL/GenBank/DDBJ whole genome shotgun (WGS) entry which is preliminary data.</text>
</comment>
<keyword evidence="3" id="KW-1185">Reference proteome</keyword>
<sequence length="121" mass="13961">MRSVAEIVQKLEQSQLIFQASNSKNSVFVFRKFICCRSAELLMENCRRPTHRQEEDQEFGSASLMDQLEEHIEPQKKLGDVEHPKDTSRNEDSFETEEGKSIEGYQKAGSFVEDCRESKQG</sequence>
<evidence type="ECO:0000256" key="1">
    <source>
        <dbReference type="SAM" id="MobiDB-lite"/>
    </source>
</evidence>
<evidence type="ECO:0000313" key="2">
    <source>
        <dbReference type="EMBL" id="PIC14047.1"/>
    </source>
</evidence>
<accession>A0A2G5SG95</accession>
<dbReference type="EMBL" id="PDUG01000009">
    <property type="protein sequence ID" value="PIC14047.1"/>
    <property type="molecule type" value="Genomic_DNA"/>
</dbReference>
<reference evidence="3" key="1">
    <citation type="submission" date="2017-10" db="EMBL/GenBank/DDBJ databases">
        <title>Rapid genome shrinkage in a self-fertile nematode reveals novel sperm competition proteins.</title>
        <authorList>
            <person name="Yin D."/>
            <person name="Schwarz E.M."/>
            <person name="Thomas C.G."/>
            <person name="Felde R.L."/>
            <person name="Korf I.F."/>
            <person name="Cutter A.D."/>
            <person name="Schartner C.M."/>
            <person name="Ralston E.J."/>
            <person name="Meyer B.J."/>
            <person name="Haag E.S."/>
        </authorList>
    </citation>
    <scope>NUCLEOTIDE SEQUENCE [LARGE SCALE GENOMIC DNA]</scope>
    <source>
        <strain evidence="3">JU1422</strain>
    </source>
</reference>
<organism evidence="2 3">
    <name type="scientific">Caenorhabditis nigoni</name>
    <dbReference type="NCBI Taxonomy" id="1611254"/>
    <lineage>
        <taxon>Eukaryota</taxon>
        <taxon>Metazoa</taxon>
        <taxon>Ecdysozoa</taxon>
        <taxon>Nematoda</taxon>
        <taxon>Chromadorea</taxon>
        <taxon>Rhabditida</taxon>
        <taxon>Rhabditina</taxon>
        <taxon>Rhabditomorpha</taxon>
        <taxon>Rhabditoidea</taxon>
        <taxon>Rhabditidae</taxon>
        <taxon>Peloderinae</taxon>
        <taxon>Caenorhabditis</taxon>
    </lineage>
</organism>